<keyword evidence="4" id="KW-0813">Transport</keyword>
<dbReference type="InterPro" id="IPR051410">
    <property type="entry name" value="Ferric/Cupric_Reductase"/>
</dbReference>
<dbReference type="CDD" id="cd06186">
    <property type="entry name" value="NOX_Duox_like_FAD_NADP"/>
    <property type="match status" value="1"/>
</dbReference>
<dbReference type="GO" id="GO:0005886">
    <property type="term" value="C:plasma membrane"/>
    <property type="evidence" value="ECO:0007669"/>
    <property type="project" value="UniProtKB-SubCell"/>
</dbReference>
<evidence type="ECO:0000256" key="13">
    <source>
        <dbReference type="ARBA" id="ARBA00048483"/>
    </source>
</evidence>
<dbReference type="SUPFAM" id="SSF52343">
    <property type="entry name" value="Ferredoxin reductase-like, C-terminal NADP-linked domain"/>
    <property type="match status" value="1"/>
</dbReference>
<feature type="transmembrane region" description="Helical" evidence="14">
    <location>
        <begin position="21"/>
        <end position="38"/>
    </location>
</feature>
<feature type="transmembrane region" description="Helical" evidence="14">
    <location>
        <begin position="155"/>
        <end position="176"/>
    </location>
</feature>
<dbReference type="InterPro" id="IPR013121">
    <property type="entry name" value="Fe_red_NAD-bd_6"/>
</dbReference>
<keyword evidence="11 14" id="KW-0472">Membrane</keyword>
<evidence type="ECO:0000256" key="5">
    <source>
        <dbReference type="ARBA" id="ARBA00022475"/>
    </source>
</evidence>
<feature type="transmembrane region" description="Helical" evidence="14">
    <location>
        <begin position="85"/>
        <end position="105"/>
    </location>
</feature>
<evidence type="ECO:0000256" key="10">
    <source>
        <dbReference type="ARBA" id="ARBA00023065"/>
    </source>
</evidence>
<feature type="transmembrane region" description="Helical" evidence="14">
    <location>
        <begin position="898"/>
        <end position="915"/>
    </location>
</feature>
<keyword evidence="10" id="KW-0406">Ion transport</keyword>
<dbReference type="GO" id="GO:0006879">
    <property type="term" value="P:intracellular iron ion homeostasis"/>
    <property type="evidence" value="ECO:0007669"/>
    <property type="project" value="TreeGrafter"/>
</dbReference>
<dbReference type="SUPFAM" id="SSF103473">
    <property type="entry name" value="MFS general substrate transporter"/>
    <property type="match status" value="1"/>
</dbReference>
<feature type="transmembrane region" description="Helical" evidence="14">
    <location>
        <begin position="739"/>
        <end position="765"/>
    </location>
</feature>
<dbReference type="InterPro" id="IPR017927">
    <property type="entry name" value="FAD-bd_FR_type"/>
</dbReference>
<dbReference type="EC" id="1.16.1.9" evidence="3"/>
<evidence type="ECO:0000313" key="17">
    <source>
        <dbReference type="Proteomes" id="UP000251714"/>
    </source>
</evidence>
<feature type="transmembrane region" description="Helical" evidence="14">
    <location>
        <begin position="966"/>
        <end position="987"/>
    </location>
</feature>
<feature type="transmembrane region" description="Helical" evidence="14">
    <location>
        <begin position="188"/>
        <end position="208"/>
    </location>
</feature>
<feature type="transmembrane region" description="Helical" evidence="14">
    <location>
        <begin position="214"/>
        <end position="232"/>
    </location>
</feature>
<evidence type="ECO:0000256" key="2">
    <source>
        <dbReference type="ARBA" id="ARBA00006278"/>
    </source>
</evidence>
<evidence type="ECO:0000256" key="12">
    <source>
        <dbReference type="ARBA" id="ARBA00023180"/>
    </source>
</evidence>
<evidence type="ECO:0000256" key="8">
    <source>
        <dbReference type="ARBA" id="ARBA00022989"/>
    </source>
</evidence>
<name>A0A365N0Y4_GIBIN</name>
<reference evidence="16 17" key="1">
    <citation type="submission" date="2017-12" db="EMBL/GenBank/DDBJ databases">
        <title>Genome sequence of the mycotoxigenic crop pathogen Fusarium proliferatum, strain ITEM 2341 from Date Palm.</title>
        <authorList>
            <person name="Almiman B.F."/>
            <person name="Shittu T.A."/>
            <person name="Muthumeenakshi S."/>
            <person name="Baroncelli R."/>
            <person name="Sreenivasaprasada S."/>
        </authorList>
    </citation>
    <scope>NUCLEOTIDE SEQUENCE [LARGE SCALE GENOMIC DNA]</scope>
    <source>
        <strain evidence="16 17">ITEM 2341</strain>
    </source>
</reference>
<comment type="subcellular location">
    <subcellularLocation>
        <location evidence="1">Cell membrane</location>
        <topology evidence="1">Multi-pass membrane protein</topology>
    </subcellularLocation>
</comment>
<evidence type="ECO:0000256" key="6">
    <source>
        <dbReference type="ARBA" id="ARBA00022692"/>
    </source>
</evidence>
<comment type="similarity">
    <text evidence="2">Belongs to the ferric reductase (FRE) family.</text>
</comment>
<evidence type="ECO:0000256" key="3">
    <source>
        <dbReference type="ARBA" id="ARBA00012668"/>
    </source>
</evidence>
<comment type="caution">
    <text evidence="16">The sequence shown here is derived from an EMBL/GenBank/DDBJ whole genome shotgun (WGS) entry which is preliminary data.</text>
</comment>
<keyword evidence="5" id="KW-1003">Cell membrane</keyword>
<dbReference type="SFLD" id="SFLDG01168">
    <property type="entry name" value="Ferric_reductase_subgroup_(FRE"/>
    <property type="match status" value="1"/>
</dbReference>
<dbReference type="PANTHER" id="PTHR32361:SF9">
    <property type="entry name" value="FERRIC REDUCTASE TRANSMEMBRANE COMPONENT 3-RELATED"/>
    <property type="match status" value="1"/>
</dbReference>
<dbReference type="EMBL" id="PKMI01000028">
    <property type="protein sequence ID" value="RBA14405.1"/>
    <property type="molecule type" value="Genomic_DNA"/>
</dbReference>
<dbReference type="Pfam" id="PF08022">
    <property type="entry name" value="FAD_binding_8"/>
    <property type="match status" value="1"/>
</dbReference>
<dbReference type="Gene3D" id="1.20.1250.20">
    <property type="entry name" value="MFS general substrate transporter like domains"/>
    <property type="match status" value="1"/>
</dbReference>
<dbReference type="InterPro" id="IPR013130">
    <property type="entry name" value="Fe3_Rdtase_TM_dom"/>
</dbReference>
<evidence type="ECO:0000256" key="7">
    <source>
        <dbReference type="ARBA" id="ARBA00022982"/>
    </source>
</evidence>
<dbReference type="Pfam" id="PF01794">
    <property type="entry name" value="Ferric_reduct"/>
    <property type="match status" value="1"/>
</dbReference>
<dbReference type="Proteomes" id="UP000251714">
    <property type="component" value="Unassembled WGS sequence"/>
</dbReference>
<dbReference type="InterPro" id="IPR036259">
    <property type="entry name" value="MFS_trans_sf"/>
</dbReference>
<feature type="domain" description="FAD-binding FR-type" evidence="15">
    <location>
        <begin position="250"/>
        <end position="365"/>
    </location>
</feature>
<dbReference type="GO" id="GO:0006826">
    <property type="term" value="P:iron ion transport"/>
    <property type="evidence" value="ECO:0007669"/>
    <property type="project" value="UniProtKB-ARBA"/>
</dbReference>
<protein>
    <recommendedName>
        <fullName evidence="3">ferric-chelate reductase (NADPH)</fullName>
        <ecNumber evidence="3">1.16.1.9</ecNumber>
    </recommendedName>
</protein>
<dbReference type="GO" id="GO:0052851">
    <property type="term" value="F:ferric-chelate reductase (NADPH) activity"/>
    <property type="evidence" value="ECO:0007669"/>
    <property type="project" value="UniProtKB-EC"/>
</dbReference>
<organism evidence="16 17">
    <name type="scientific">Gibberella intermedia</name>
    <name type="common">Bulb rot disease fungus</name>
    <name type="synonym">Fusarium proliferatum</name>
    <dbReference type="NCBI Taxonomy" id="948311"/>
    <lineage>
        <taxon>Eukaryota</taxon>
        <taxon>Fungi</taxon>
        <taxon>Dikarya</taxon>
        <taxon>Ascomycota</taxon>
        <taxon>Pezizomycotina</taxon>
        <taxon>Sordariomycetes</taxon>
        <taxon>Hypocreomycetidae</taxon>
        <taxon>Hypocreales</taxon>
        <taxon>Nectriaceae</taxon>
        <taxon>Fusarium</taxon>
        <taxon>Fusarium fujikuroi species complex</taxon>
    </lineage>
</organism>
<feature type="transmembrane region" description="Helical" evidence="14">
    <location>
        <begin position="872"/>
        <end position="892"/>
    </location>
</feature>
<sequence>MEGVKPPSTKQDKNEEALTKYAAFLCVLMLLVIAIRWLRNIHITSPHLKTSASLPTYGREACFLVFQSLERRLPDSWFGRPSLEFILMISVYFIGNVAFCSNMLAMPQLLNHWASRFGWMCTGNMGLCVFFGLKNTPLGLFASVSHSQLNILHRVVGYTTVFLLALHALVYTIHFGRQGRLVQLLKKEDLEGMGAGIAMLVLLMGVFRHKHYELFYASHVIGFVAVVLLTALHRPNWAKKIPTVMLIIFSLWAVDRLIRLSKLFRNLVNNSATVYPLPYNGTRIVLKKPGMENSLPGSHCFLWIPGLRLIETHPFTIVSNDSSGLELVMKSHEGFTKAVDSFASRNPRTSLWASIDGPYGSLPDVNNYDKLILIAGGSGAAFTFGVINRIMMQREKPAIQSIEFVWAVRHIEQLSWFRRHLGNLTESPYPINLRIYVTGERSTSGSLRDDIDTPESSWGTEREILLREDASDYETISAMDDLCVSACGAVDNELKSSSFFEKLDVDGTIRKAAQASGSHDRVLVLSCGPKSLMEAVQDSLSTASSIFTLMAQPQTPESFVNEEKLVPLDVSVKENHLQSESQISQLGNDDRQPVPLSWKLASIVLVSAIGFGSQWSSGVTSAMKSTIKKELHIKNTQFSLLEASEDFMVTALMLVSGIVTDRIGGAAGAAQTRSYKFMMAGRVIRALGDIATQVTQYKVFSSWFAPGNGFASTPGFDLGIGKIGAFTGKSLANIVSKRLGFAWVFWIAVFMNIFTNVMTGVFYFFTKVANRRYHGINDPATGEELTEKTLKFEYRKVLEHPWTFWAVMGFSLFETSAAIVFLQNATELAEQKFGTDSIAAGWHSSVLQYRVSSLFLYWEYSSTFMEAAFPSVMVFCGIGMFISMFLVCFSGAVKGTAASFGVFAFAYCFGPTTIIDSTRTSMWDNTIFGPAYAIKITMNNAMNIIVRIIIGKVQDADNNSYHKVTIVYVVLTGLSVVVSILLAIGAWKSVDLGHLQ</sequence>
<dbReference type="GO" id="GO:0015677">
    <property type="term" value="P:copper ion import"/>
    <property type="evidence" value="ECO:0007669"/>
    <property type="project" value="TreeGrafter"/>
</dbReference>
<keyword evidence="6 14" id="KW-0812">Transmembrane</keyword>
<dbReference type="SUPFAM" id="SSF63380">
    <property type="entry name" value="Riboflavin synthase domain-like"/>
    <property type="match status" value="1"/>
</dbReference>
<comment type="catalytic activity">
    <reaction evidence="13">
        <text>2 a Fe(II)-siderophore + NADP(+) + H(+) = 2 a Fe(III)-siderophore + NADPH</text>
        <dbReference type="Rhea" id="RHEA:28795"/>
        <dbReference type="Rhea" id="RHEA-COMP:11342"/>
        <dbReference type="Rhea" id="RHEA-COMP:11344"/>
        <dbReference type="ChEBI" id="CHEBI:15378"/>
        <dbReference type="ChEBI" id="CHEBI:29033"/>
        <dbReference type="ChEBI" id="CHEBI:29034"/>
        <dbReference type="ChEBI" id="CHEBI:57783"/>
        <dbReference type="ChEBI" id="CHEBI:58349"/>
        <dbReference type="EC" id="1.16.1.9"/>
    </reaction>
</comment>
<evidence type="ECO:0000256" key="14">
    <source>
        <dbReference type="SAM" id="Phobius"/>
    </source>
</evidence>
<dbReference type="PROSITE" id="PS51384">
    <property type="entry name" value="FAD_FR"/>
    <property type="match status" value="1"/>
</dbReference>
<dbReference type="Gene3D" id="3.40.50.80">
    <property type="entry name" value="Nucleotide-binding domain of ferredoxin-NADP reductase (FNR) module"/>
    <property type="match status" value="1"/>
</dbReference>
<evidence type="ECO:0000313" key="16">
    <source>
        <dbReference type="EMBL" id="RBA14405.1"/>
    </source>
</evidence>
<evidence type="ECO:0000256" key="1">
    <source>
        <dbReference type="ARBA" id="ARBA00004651"/>
    </source>
</evidence>
<keyword evidence="12" id="KW-0325">Glycoprotein</keyword>
<evidence type="ECO:0000256" key="11">
    <source>
        <dbReference type="ARBA" id="ARBA00023136"/>
    </source>
</evidence>
<keyword evidence="9" id="KW-0560">Oxidoreductase</keyword>
<evidence type="ECO:0000256" key="4">
    <source>
        <dbReference type="ARBA" id="ARBA00022448"/>
    </source>
</evidence>
<feature type="transmembrane region" description="Helical" evidence="14">
    <location>
        <begin position="802"/>
        <end position="822"/>
    </location>
</feature>
<evidence type="ECO:0000256" key="9">
    <source>
        <dbReference type="ARBA" id="ARBA00023002"/>
    </source>
</evidence>
<proteinExistence type="inferred from homology"/>
<keyword evidence="7" id="KW-0249">Electron transport</keyword>
<dbReference type="PANTHER" id="PTHR32361">
    <property type="entry name" value="FERRIC/CUPRIC REDUCTASE TRANSMEMBRANE COMPONENT"/>
    <property type="match status" value="1"/>
</dbReference>
<evidence type="ECO:0000259" key="15">
    <source>
        <dbReference type="PROSITE" id="PS51384"/>
    </source>
</evidence>
<dbReference type="SFLD" id="SFLDS00052">
    <property type="entry name" value="Ferric_Reductase_Domain"/>
    <property type="match status" value="1"/>
</dbReference>
<dbReference type="Pfam" id="PF08030">
    <property type="entry name" value="NAD_binding_6"/>
    <property type="match status" value="1"/>
</dbReference>
<dbReference type="AlphaFoldDB" id="A0A365N0Y4"/>
<accession>A0A365N0Y4</accession>
<dbReference type="InterPro" id="IPR017938">
    <property type="entry name" value="Riboflavin_synthase-like_b-brl"/>
</dbReference>
<gene>
    <name evidence="16" type="ORF">FPRO05_03197</name>
</gene>
<dbReference type="InterPro" id="IPR013112">
    <property type="entry name" value="FAD-bd_8"/>
</dbReference>
<dbReference type="InterPro" id="IPR039261">
    <property type="entry name" value="FNR_nucleotide-bd"/>
</dbReference>
<keyword evidence="8 14" id="KW-1133">Transmembrane helix</keyword>